<dbReference type="InterPro" id="IPR012337">
    <property type="entry name" value="RNaseH-like_sf"/>
</dbReference>
<proteinExistence type="predicted"/>
<reference evidence="4 5" key="1">
    <citation type="submission" date="2019-08" db="EMBL/GenBank/DDBJ databases">
        <title>The genome of the soybean aphid Biotype 1, its phylome, world population structure and adaptation to the North American continent.</title>
        <authorList>
            <person name="Giordano R."/>
            <person name="Donthu R.K."/>
            <person name="Hernandez A.G."/>
            <person name="Wright C.L."/>
            <person name="Zimin A.V."/>
        </authorList>
    </citation>
    <scope>NUCLEOTIDE SEQUENCE [LARGE SCALE GENOMIC DNA]</scope>
    <source>
        <tissue evidence="4">Whole aphids</tissue>
    </source>
</reference>
<dbReference type="PANTHER" id="PTHR31511:SF12">
    <property type="entry name" value="RHO TERMINATION FACTOR N-TERMINAL DOMAIN-CONTAINING PROTEIN"/>
    <property type="match status" value="1"/>
</dbReference>
<feature type="domain" description="C2H2-type" evidence="3">
    <location>
        <begin position="2"/>
        <end position="29"/>
    </location>
</feature>
<dbReference type="Gene3D" id="3.30.160.60">
    <property type="entry name" value="Classic Zinc Finger"/>
    <property type="match status" value="1"/>
</dbReference>
<dbReference type="PROSITE" id="PS00028">
    <property type="entry name" value="ZINC_FINGER_C2H2_1"/>
    <property type="match status" value="2"/>
</dbReference>
<feature type="domain" description="C2H2-type" evidence="3">
    <location>
        <begin position="29"/>
        <end position="57"/>
    </location>
</feature>
<dbReference type="Proteomes" id="UP000475862">
    <property type="component" value="Unassembled WGS sequence"/>
</dbReference>
<dbReference type="GO" id="GO:0042575">
    <property type="term" value="C:DNA polymerase complex"/>
    <property type="evidence" value="ECO:0007669"/>
    <property type="project" value="UniProtKB-ARBA"/>
</dbReference>
<evidence type="ECO:0000313" key="5">
    <source>
        <dbReference type="Proteomes" id="UP000475862"/>
    </source>
</evidence>
<dbReference type="EMBL" id="VYZN01000009">
    <property type="protein sequence ID" value="KAE9542983.1"/>
    <property type="molecule type" value="Genomic_DNA"/>
</dbReference>
<feature type="region of interest" description="Disordered" evidence="2">
    <location>
        <begin position="377"/>
        <end position="458"/>
    </location>
</feature>
<gene>
    <name evidence="4" type="ORF">AGLY_002894</name>
</gene>
<dbReference type="PANTHER" id="PTHR31511">
    <property type="entry name" value="PROTEIN CBG23764"/>
    <property type="match status" value="1"/>
</dbReference>
<protein>
    <recommendedName>
        <fullName evidence="3">C2H2-type domain-containing protein</fullName>
    </recommendedName>
</protein>
<name>A0A6G0U217_APHGL</name>
<accession>A0A6G0U217</accession>
<keyword evidence="1" id="KW-0479">Metal-binding</keyword>
<dbReference type="OrthoDB" id="414982at2759"/>
<dbReference type="InterPro" id="IPR043502">
    <property type="entry name" value="DNA/RNA_pol_sf"/>
</dbReference>
<evidence type="ECO:0000313" key="4">
    <source>
        <dbReference type="EMBL" id="KAE9542983.1"/>
    </source>
</evidence>
<dbReference type="GO" id="GO:0008270">
    <property type="term" value="F:zinc ion binding"/>
    <property type="evidence" value="ECO:0007669"/>
    <property type="project" value="UniProtKB-KW"/>
</dbReference>
<dbReference type="InterPro" id="IPR013087">
    <property type="entry name" value="Znf_C2H2_type"/>
</dbReference>
<organism evidence="4 5">
    <name type="scientific">Aphis glycines</name>
    <name type="common">Soybean aphid</name>
    <dbReference type="NCBI Taxonomy" id="307491"/>
    <lineage>
        <taxon>Eukaryota</taxon>
        <taxon>Metazoa</taxon>
        <taxon>Ecdysozoa</taxon>
        <taxon>Arthropoda</taxon>
        <taxon>Hexapoda</taxon>
        <taxon>Insecta</taxon>
        <taxon>Pterygota</taxon>
        <taxon>Neoptera</taxon>
        <taxon>Paraneoptera</taxon>
        <taxon>Hemiptera</taxon>
        <taxon>Sternorrhyncha</taxon>
        <taxon>Aphidomorpha</taxon>
        <taxon>Aphidoidea</taxon>
        <taxon>Aphididae</taxon>
        <taxon>Aphidini</taxon>
        <taxon>Aphis</taxon>
        <taxon>Aphis</taxon>
    </lineage>
</organism>
<keyword evidence="1" id="KW-0862">Zinc</keyword>
<evidence type="ECO:0000259" key="3">
    <source>
        <dbReference type="PROSITE" id="PS50157"/>
    </source>
</evidence>
<sequence>MFKCDQCLAVFRRKDSLIRHKKNHDGVRFSCTICTSTFSYKSGCVRHMKNVHSVAHAQSLIRRVEIATAPRVPDTSINHRQPSHGEIEIAPQIFVPDIPAGRSNTHQSVQNNVTAPHVPDTSINNRQPSHEEIEIAPQIFVPDIPTGRSSTHQSVQNNFTFGEENEQWGDDTSDALCAEVLDIVENAGLCENQDSFMRNVGSKRRHVGGNASCVKVKRVRMNMIKGLGFKEIKSAFNRKIVWYYAKNSGNIRTYKLFFDTLKSGLVDLLKKNLSVNPIKFNLKLEATYNIPHLENSMENRSFKTSAKPIFNDSEINDLIEHSFTALLNEEEVYLGKGSGYVFQCIDGLLLTVYKYTPTGDILDIRLPIIRDDNDEDYNNNNNGGGDNIDNDNNGGGDNIDNNGDGDNIDNDNNGGGDNIDNDNNGGGDNIDNNNDNNRGGDDIDNNGGTANDEDNNEDYNYNDVINNFATGGSSYIKLPTYIEKKRATINPQNSDQKCFKWSILAKHVTGSNKHRVGNNYYQHENKYNFEGLSYPTPWDEIKIFEKNNNVSINLYGIKKIDQSTPKCKNYHIFPLKVVDDEKTDHFDMILFNDGEKSHYVYISNFSRLIRSQSTLHGHAVYFCKRCFTSFDQQNLKYKLNGQLALEQHRLICGSQKPILPKMPDVGTTLQFKSWENANRHPFTIYADFEALLFKTNENKGTNSKIIQHHKPMSYGFVVKVSDDVPLDLVNAFNIPTSPVIHRGNIGEQDVAKHFVESIVEVSRKIEQLLKTNVPITMSDDDTRRHNANTHCNFCKQSFNSVEKVRDHCHLSGKFRQSLCYKCNITLQQPKFVPCFFHNLSSYDAHFIVTELGYDAKSIDVIPNTEEKYISFSKYISNTFTIRFVDTFKFMASSLSSLANNLMTTGYDKFRETAKHFSTVDMTLVTRKGVYPYEYTDGWEKLDTVTLPEKEDFYSTLTESEVNDEEYEHAKNVWNHFGCQTLGEYSDLYLKIDILLLSDVFENFRDLCLKTYNLDPAFYYTAPGFSFDCMLKHTSIKLELLSDYDMLLMIENGIRGGLVQASKRYAKANNEETLNYDAAEEKSWIVYQDCNNLYGWAMSEYIPYGGFKYVKPSLEGINDLADTSPIGRIYDVDISYPQNLHDEHNDLPFLPQNSIPKGSKMNKLMATFKTKKNYIVHYRSLQQAIANGLIVEKVNRVLQFNQSAWLADYINLNTEMRKKALNDFEKGKTMEQVRRRIKMKLVSSENRIQKLINLTTFKYATAYNETLSAVSLENKVITFDKPIYIGLAVLDISKTLMYDYHYNVIRKQYGNKANLMYTDTDSLVYHIMTDNFYNDLVNNPILLDRMDSSNLPTTHPCYIAERRKIPGFFSDETDGLIITEFCALRAKSYAYKINGEEKIKAKGIRGHVVKNHMSFDHHRQCLFGELDFETCRQQNVSIRSFRHQLVTLTTNKMTYNCFDDKRVVLEDNIHTYAHGHYKIQEIEELERIEAELVAMMDDAGY</sequence>
<dbReference type="InterPro" id="IPR004211">
    <property type="entry name" value="Endonuclease_7"/>
</dbReference>
<dbReference type="GO" id="GO:0071897">
    <property type="term" value="P:DNA biosynthetic process"/>
    <property type="evidence" value="ECO:0007669"/>
    <property type="project" value="UniProtKB-ARBA"/>
</dbReference>
<dbReference type="SMART" id="SM00355">
    <property type="entry name" value="ZnF_C2H2"/>
    <property type="match status" value="3"/>
</dbReference>
<dbReference type="InterPro" id="IPR023211">
    <property type="entry name" value="DNA_pol_palm_dom_sf"/>
</dbReference>
<dbReference type="SUPFAM" id="SSF54060">
    <property type="entry name" value="His-Me finger endonucleases"/>
    <property type="match status" value="1"/>
</dbReference>
<dbReference type="Pfam" id="PF02945">
    <property type="entry name" value="Endonuclease_7"/>
    <property type="match status" value="1"/>
</dbReference>
<dbReference type="InterPro" id="IPR036236">
    <property type="entry name" value="Znf_C2H2_sf"/>
</dbReference>
<dbReference type="InterPro" id="IPR044925">
    <property type="entry name" value="His-Me_finger_sf"/>
</dbReference>
<dbReference type="SUPFAM" id="SSF53098">
    <property type="entry name" value="Ribonuclease H-like"/>
    <property type="match status" value="1"/>
</dbReference>
<keyword evidence="5" id="KW-1185">Reference proteome</keyword>
<dbReference type="Gene3D" id="3.40.1800.10">
    <property type="entry name" value="His-Me finger endonucleases"/>
    <property type="match status" value="1"/>
</dbReference>
<comment type="caution">
    <text evidence="4">The sequence shown here is derived from an EMBL/GenBank/DDBJ whole genome shotgun (WGS) entry which is preliminary data.</text>
</comment>
<keyword evidence="1" id="KW-0863">Zinc-finger</keyword>
<dbReference type="PROSITE" id="PS50157">
    <property type="entry name" value="ZINC_FINGER_C2H2_2"/>
    <property type="match status" value="2"/>
</dbReference>
<evidence type="ECO:0000256" key="2">
    <source>
        <dbReference type="SAM" id="MobiDB-lite"/>
    </source>
</evidence>
<dbReference type="SUPFAM" id="SSF56672">
    <property type="entry name" value="DNA/RNA polymerases"/>
    <property type="match status" value="1"/>
</dbReference>
<dbReference type="InterPro" id="IPR038563">
    <property type="entry name" value="Endonuclease_7_sf"/>
</dbReference>
<dbReference type="Gene3D" id="3.90.1600.10">
    <property type="entry name" value="Palm domain of DNA polymerase"/>
    <property type="match status" value="1"/>
</dbReference>
<evidence type="ECO:0000256" key="1">
    <source>
        <dbReference type="PROSITE-ProRule" id="PRU00042"/>
    </source>
</evidence>
<dbReference type="SUPFAM" id="SSF57667">
    <property type="entry name" value="beta-beta-alpha zinc fingers"/>
    <property type="match status" value="1"/>
</dbReference>